<reference evidence="3" key="1">
    <citation type="journal article" date="2019" name="Int. J. Syst. Evol. Microbiol.">
        <title>The Global Catalogue of Microorganisms (GCM) 10K type strain sequencing project: providing services to taxonomists for standard genome sequencing and annotation.</title>
        <authorList>
            <consortium name="The Broad Institute Genomics Platform"/>
            <consortium name="The Broad Institute Genome Sequencing Center for Infectious Disease"/>
            <person name="Wu L."/>
            <person name="Ma J."/>
        </authorList>
    </citation>
    <scope>NUCLEOTIDE SEQUENCE [LARGE SCALE GENOMIC DNA]</scope>
    <source>
        <strain evidence="3">CGMCC 1.10992</strain>
    </source>
</reference>
<dbReference type="SUPFAM" id="SSF109604">
    <property type="entry name" value="HD-domain/PDEase-like"/>
    <property type="match status" value="1"/>
</dbReference>
<evidence type="ECO:0000313" key="3">
    <source>
        <dbReference type="Proteomes" id="UP001597380"/>
    </source>
</evidence>
<dbReference type="InterPro" id="IPR052340">
    <property type="entry name" value="RNase_Y/CdgJ"/>
</dbReference>
<protein>
    <submittedName>
        <fullName evidence="2">HDOD domain-containing protein</fullName>
    </submittedName>
</protein>
<evidence type="ECO:0000259" key="1">
    <source>
        <dbReference type="PROSITE" id="PS51833"/>
    </source>
</evidence>
<comment type="caution">
    <text evidence="2">The sequence shown here is derived from an EMBL/GenBank/DDBJ whole genome shotgun (WGS) entry which is preliminary data.</text>
</comment>
<dbReference type="Pfam" id="PF08668">
    <property type="entry name" value="HDOD"/>
    <property type="match status" value="1"/>
</dbReference>
<proteinExistence type="predicted"/>
<keyword evidence="3" id="KW-1185">Reference proteome</keyword>
<sequence length="282" mass="30939">MAIATGVSESKVLENVVIPPRPEVLLQVSEELKQNEPDIRKIGDAIAKDVSISAGVLQVVNSAAYKREKTIESIHQAVMLLGMNRVYAVVRAVALRNMVADSYHLEAFWDTASNVANACVMVAEGLGMGDELDNAYLMGLFHMAGVPVMMHNFADYGRVKATADCSGWDAVVEEEMASYGTSHIAIGARLAEKWHLPEAVAEAIYLQYSPEQSLIDADASEGLVKMIVVLKIARQAIMVASEALVTENDWHHFAEHVAERLGWSESELEQFVETLANNLREE</sequence>
<dbReference type="InterPro" id="IPR013976">
    <property type="entry name" value="HDOD"/>
</dbReference>
<gene>
    <name evidence="2" type="ORF">ACFSJ3_12440</name>
</gene>
<dbReference type="PANTHER" id="PTHR33525">
    <property type="match status" value="1"/>
</dbReference>
<accession>A0ABW4XP95</accession>
<name>A0ABW4XP95_9GAMM</name>
<dbReference type="Gene3D" id="1.10.3210.10">
    <property type="entry name" value="Hypothetical protein af1432"/>
    <property type="match status" value="1"/>
</dbReference>
<feature type="domain" description="HDOD" evidence="1">
    <location>
        <begin position="18"/>
        <end position="210"/>
    </location>
</feature>
<dbReference type="Proteomes" id="UP001597380">
    <property type="component" value="Unassembled WGS sequence"/>
</dbReference>
<evidence type="ECO:0000313" key="2">
    <source>
        <dbReference type="EMBL" id="MFD2096797.1"/>
    </source>
</evidence>
<dbReference type="PANTHER" id="PTHR33525:SF6">
    <property type="entry name" value="HDOD DOMAIN-CONTAINING PROTEIN"/>
    <property type="match status" value="1"/>
</dbReference>
<dbReference type="EMBL" id="JBHUHT010000013">
    <property type="protein sequence ID" value="MFD2096797.1"/>
    <property type="molecule type" value="Genomic_DNA"/>
</dbReference>
<organism evidence="2 3">
    <name type="scientific">Corallincola platygyrae</name>
    <dbReference type="NCBI Taxonomy" id="1193278"/>
    <lineage>
        <taxon>Bacteria</taxon>
        <taxon>Pseudomonadati</taxon>
        <taxon>Pseudomonadota</taxon>
        <taxon>Gammaproteobacteria</taxon>
        <taxon>Alteromonadales</taxon>
        <taxon>Psychromonadaceae</taxon>
        <taxon>Corallincola</taxon>
    </lineage>
</organism>
<dbReference type="RefSeq" id="WP_345339501.1">
    <property type="nucleotide sequence ID" value="NZ_BAABLI010000009.1"/>
</dbReference>
<dbReference type="PROSITE" id="PS51833">
    <property type="entry name" value="HDOD"/>
    <property type="match status" value="1"/>
</dbReference>